<organism evidence="2 3">
    <name type="scientific">Cupriavidus yeoncheonensis</name>
    <dbReference type="NCBI Taxonomy" id="1462994"/>
    <lineage>
        <taxon>Bacteria</taxon>
        <taxon>Pseudomonadati</taxon>
        <taxon>Pseudomonadota</taxon>
        <taxon>Betaproteobacteria</taxon>
        <taxon>Burkholderiales</taxon>
        <taxon>Burkholderiaceae</taxon>
        <taxon>Cupriavidus</taxon>
    </lineage>
</organism>
<name>A0A916ITD8_9BURK</name>
<gene>
    <name evidence="2" type="ORF">LMG31506_02440</name>
</gene>
<dbReference type="Proteomes" id="UP000672934">
    <property type="component" value="Unassembled WGS sequence"/>
</dbReference>
<proteinExistence type="predicted"/>
<dbReference type="AlphaFoldDB" id="A0A916ITD8"/>
<reference evidence="2" key="1">
    <citation type="submission" date="2021-03" db="EMBL/GenBank/DDBJ databases">
        <authorList>
            <person name="Peeters C."/>
        </authorList>
    </citation>
    <scope>NUCLEOTIDE SEQUENCE</scope>
    <source>
        <strain evidence="2">LMG 31506</strain>
    </source>
</reference>
<accession>A0A916ITD8</accession>
<evidence type="ECO:0000256" key="1">
    <source>
        <dbReference type="SAM" id="MobiDB-lite"/>
    </source>
</evidence>
<comment type="caution">
    <text evidence="2">The sequence shown here is derived from an EMBL/GenBank/DDBJ whole genome shotgun (WGS) entry which is preliminary data.</text>
</comment>
<protein>
    <submittedName>
        <fullName evidence="2">Uncharacterized protein</fullName>
    </submittedName>
</protein>
<evidence type="ECO:0000313" key="3">
    <source>
        <dbReference type="Proteomes" id="UP000672934"/>
    </source>
</evidence>
<sequence>MSANTSYESRNDRAARRGRPGGGRSVAEFCADFGFSKQHYYVMRAQGLTPDELRLGNRVILTDTAIAAWERRMLAAAEAAK</sequence>
<evidence type="ECO:0000313" key="2">
    <source>
        <dbReference type="EMBL" id="CAG2140973.1"/>
    </source>
</evidence>
<dbReference type="EMBL" id="CAJPUY010000007">
    <property type="protein sequence ID" value="CAG2140973.1"/>
    <property type="molecule type" value="Genomic_DNA"/>
</dbReference>
<dbReference type="RefSeq" id="WP_211947395.1">
    <property type="nucleotide sequence ID" value="NZ_CAJPUY010000007.1"/>
</dbReference>
<keyword evidence="3" id="KW-1185">Reference proteome</keyword>
<feature type="region of interest" description="Disordered" evidence="1">
    <location>
        <begin position="1"/>
        <end position="24"/>
    </location>
</feature>